<name>A0A171PVA4_9VIRU</name>
<dbReference type="GeneID" id="41900608"/>
<proteinExistence type="predicted"/>
<dbReference type="RefSeq" id="YP_009701472.1">
    <property type="nucleotide sequence ID" value="NC_044938.1"/>
</dbReference>
<evidence type="ECO:0000313" key="1">
    <source>
        <dbReference type="EMBL" id="AJP08972.1"/>
    </source>
</evidence>
<evidence type="ECO:0000313" key="2">
    <source>
        <dbReference type="Proteomes" id="UP000232922"/>
    </source>
</evidence>
<sequence>MYLDSTLETRKISENFASRILQYHYNSFEHVREINCDRVRRLRILSTATQIFCISAYKIMDNLSESSRRFAYDYMLWLVCECTVVRHCNVAWINRFVSYNTNADQDVDVILKVVGDYYETVRSIRWSIMKTIRRDIPVCVEDPSDFSSINIAYDNILGNICRCVYYLDLFDKVGIQSVEATCSKNKS</sequence>
<dbReference type="EMBL" id="KJ755191">
    <property type="protein sequence ID" value="AJP08972.1"/>
    <property type="molecule type" value="Genomic_DNA"/>
</dbReference>
<dbReference type="Proteomes" id="UP000232922">
    <property type="component" value="Genome"/>
</dbReference>
<dbReference type="KEGG" id="vg:41900608"/>
<reference evidence="2" key="1">
    <citation type="submission" date="2014-04" db="EMBL/GenBank/DDBJ databases">
        <authorList>
            <person name="Wei Y."/>
            <person name="Huang G."/>
            <person name="Cheng X."/>
        </authorList>
    </citation>
    <scope>NUCLEOTIDE SEQUENCE [LARGE SCALE GENOMIC DNA]</scope>
</reference>
<organism evidence="1 2">
    <name type="scientific">Heliothis virescens ascovirus 3f</name>
    <dbReference type="NCBI Taxonomy" id="328614"/>
    <lineage>
        <taxon>Viruses</taxon>
        <taxon>Varidnaviria</taxon>
        <taxon>Bamfordvirae</taxon>
        <taxon>Nucleocytoviricota</taxon>
        <taxon>Megaviricetes</taxon>
        <taxon>Pimascovirales</taxon>
        <taxon>Pimascovirales incertae sedis</taxon>
        <taxon>Ascoviridae</taxon>
        <taxon>Ascovirus</taxon>
        <taxon>Ascovirus hvav3a</taxon>
    </lineage>
</organism>
<accession>A0A171PVA4</accession>
<protein>
    <submittedName>
        <fullName evidence="1">Uncharacterized protein</fullName>
    </submittedName>
</protein>